<sequence>MKKKLQIFISSTYIDLKDERQAAVEAILDAGHIPAGMELFKAGNEDQLKTIKRWIDESDVYLLILGGRYGSVEPESGKSYTHLEYEYALEKGMPVFATVLSEPWLYNKAAQAGADNVFEQREQDKYKQFKEFVHTKVIRRVEDLKDIKLSIHTTLSEFKDLYTFSGWVKGSEVEDNTDLIKENIALLKENTKLKEALEKQVSARKVGNFGYEEIKSVLKSKELKIPAGTSGNSEELATNYLSIFLLLRDTFTTGITNSTATSDEVVYVYHNVAPTLMSFGLLEKVKVTGVRYEKIQTSKEGLKFLAYFDMEINNKKKAVDLKK</sequence>
<protein>
    <submittedName>
        <fullName evidence="2">DUF4062 domain-containing protein</fullName>
    </submittedName>
</protein>
<evidence type="ECO:0000313" key="2">
    <source>
        <dbReference type="EMBL" id="MED4676791.1"/>
    </source>
</evidence>
<keyword evidence="3" id="KW-1185">Reference proteome</keyword>
<evidence type="ECO:0000313" key="3">
    <source>
        <dbReference type="Proteomes" id="UP001336122"/>
    </source>
</evidence>
<comment type="caution">
    <text evidence="2">The sequence shown here is derived from an EMBL/GenBank/DDBJ whole genome shotgun (WGS) entry which is preliminary data.</text>
</comment>
<evidence type="ECO:0000259" key="1">
    <source>
        <dbReference type="Pfam" id="PF13271"/>
    </source>
</evidence>
<reference evidence="2 3" key="1">
    <citation type="submission" date="2023-03" db="EMBL/GenBank/DDBJ databases">
        <title>Bacillus Genome Sequencing.</title>
        <authorList>
            <person name="Dunlap C."/>
        </authorList>
    </citation>
    <scope>NUCLEOTIDE SEQUENCE [LARGE SCALE GENOMIC DNA]</scope>
    <source>
        <strain evidence="2 3">NRS-319</strain>
    </source>
</reference>
<name>A0ABU6P7E5_9BACI</name>
<dbReference type="Proteomes" id="UP001336122">
    <property type="component" value="Unassembled WGS sequence"/>
</dbReference>
<organism evidence="2 3">
    <name type="scientific">Bacillus nitratireducens</name>
    <dbReference type="NCBI Taxonomy" id="2026193"/>
    <lineage>
        <taxon>Bacteria</taxon>
        <taxon>Bacillati</taxon>
        <taxon>Bacillota</taxon>
        <taxon>Bacilli</taxon>
        <taxon>Bacillales</taxon>
        <taxon>Bacillaceae</taxon>
        <taxon>Bacillus</taxon>
        <taxon>Bacillus cereus group</taxon>
    </lineage>
</organism>
<dbReference type="EMBL" id="JARTIK010000001">
    <property type="protein sequence ID" value="MED4676791.1"/>
    <property type="molecule type" value="Genomic_DNA"/>
</dbReference>
<proteinExistence type="predicted"/>
<gene>
    <name evidence="2" type="ORF">P9485_02805</name>
</gene>
<accession>A0ABU6P7E5</accession>
<dbReference type="Pfam" id="PF13271">
    <property type="entry name" value="DUF4062"/>
    <property type="match status" value="1"/>
</dbReference>
<feature type="domain" description="DUF4062" evidence="1">
    <location>
        <begin position="6"/>
        <end position="88"/>
    </location>
</feature>
<dbReference type="InterPro" id="IPR025139">
    <property type="entry name" value="DUF4062"/>
</dbReference>
<dbReference type="RefSeq" id="WP_328070951.1">
    <property type="nucleotide sequence ID" value="NZ_JARTIK010000001.1"/>
</dbReference>